<organism evidence="1 2">
    <name type="scientific">Chitinophaga solisilvae</name>
    <dbReference type="NCBI Taxonomy" id="1233460"/>
    <lineage>
        <taxon>Bacteria</taxon>
        <taxon>Pseudomonadati</taxon>
        <taxon>Bacteroidota</taxon>
        <taxon>Chitinophagia</taxon>
        <taxon>Chitinophagales</taxon>
        <taxon>Chitinophagaceae</taxon>
        <taxon>Chitinophaga</taxon>
    </lineage>
</organism>
<evidence type="ECO:0000313" key="2">
    <source>
        <dbReference type="Proteomes" id="UP000281028"/>
    </source>
</evidence>
<reference evidence="1" key="1">
    <citation type="submission" date="2020-05" db="EMBL/GenBank/DDBJ databases">
        <title>Chitinophaga laudate sp. nov., isolated from a tropical peat swamp.</title>
        <authorList>
            <person name="Goh C.B.S."/>
            <person name="Lee M.S."/>
            <person name="Parimannan S."/>
            <person name="Pasbakhsh P."/>
            <person name="Yule C.M."/>
            <person name="Rajandas H."/>
            <person name="Loke S."/>
            <person name="Croft L."/>
            <person name="Tan J.B.L."/>
        </authorList>
    </citation>
    <scope>NUCLEOTIDE SEQUENCE</scope>
    <source>
        <strain evidence="1">Mgbs1</strain>
    </source>
</reference>
<name>A0A9Q5D8T8_9BACT</name>
<evidence type="ECO:0000313" key="1">
    <source>
        <dbReference type="EMBL" id="NSL88968.1"/>
    </source>
</evidence>
<comment type="caution">
    <text evidence="1">The sequence shown here is derived from an EMBL/GenBank/DDBJ whole genome shotgun (WGS) entry which is preliminary data.</text>
</comment>
<gene>
    <name evidence="1" type="ORF">ECE50_019155</name>
</gene>
<dbReference type="AlphaFoldDB" id="A0A9Q5D8T8"/>
<protein>
    <submittedName>
        <fullName evidence="1">Uncharacterized protein</fullName>
    </submittedName>
</protein>
<accession>A0A9Q5D8T8</accession>
<dbReference type="Proteomes" id="UP000281028">
    <property type="component" value="Unassembled WGS sequence"/>
</dbReference>
<keyword evidence="2" id="KW-1185">Reference proteome</keyword>
<dbReference type="EMBL" id="RIAR02000001">
    <property type="protein sequence ID" value="NSL88968.1"/>
    <property type="molecule type" value="Genomic_DNA"/>
</dbReference>
<sequence length="83" mass="9552">MNPKTSFKILNSSDTEMEIIHEPECFTFNLPINQEVLIETKAKLEAIQLRITIDEGKIVVSILDENSPYNVLHNGEDVFEKYI</sequence>
<proteinExistence type="predicted"/>